<organism evidence="2 3">
    <name type="scientific">Ephemerocybe angulata</name>
    <dbReference type="NCBI Taxonomy" id="980116"/>
    <lineage>
        <taxon>Eukaryota</taxon>
        <taxon>Fungi</taxon>
        <taxon>Dikarya</taxon>
        <taxon>Basidiomycota</taxon>
        <taxon>Agaricomycotina</taxon>
        <taxon>Agaricomycetes</taxon>
        <taxon>Agaricomycetidae</taxon>
        <taxon>Agaricales</taxon>
        <taxon>Agaricineae</taxon>
        <taxon>Psathyrellaceae</taxon>
        <taxon>Ephemerocybe</taxon>
    </lineage>
</organism>
<evidence type="ECO:0000313" key="2">
    <source>
        <dbReference type="EMBL" id="KAF5320455.1"/>
    </source>
</evidence>
<dbReference type="AlphaFoldDB" id="A0A8H5F1J1"/>
<name>A0A8H5F1J1_9AGAR</name>
<dbReference type="Proteomes" id="UP000541558">
    <property type="component" value="Unassembled WGS sequence"/>
</dbReference>
<feature type="region of interest" description="Disordered" evidence="1">
    <location>
        <begin position="1"/>
        <end position="22"/>
    </location>
</feature>
<evidence type="ECO:0000313" key="3">
    <source>
        <dbReference type="Proteomes" id="UP000541558"/>
    </source>
</evidence>
<reference evidence="2 3" key="1">
    <citation type="journal article" date="2020" name="ISME J.">
        <title>Uncovering the hidden diversity of litter-decomposition mechanisms in mushroom-forming fungi.</title>
        <authorList>
            <person name="Floudas D."/>
            <person name="Bentzer J."/>
            <person name="Ahren D."/>
            <person name="Johansson T."/>
            <person name="Persson P."/>
            <person name="Tunlid A."/>
        </authorList>
    </citation>
    <scope>NUCLEOTIDE SEQUENCE [LARGE SCALE GENOMIC DNA]</scope>
    <source>
        <strain evidence="2 3">CBS 175.51</strain>
    </source>
</reference>
<dbReference type="EMBL" id="JAACJK010000169">
    <property type="protein sequence ID" value="KAF5320455.1"/>
    <property type="molecule type" value="Genomic_DNA"/>
</dbReference>
<keyword evidence="3" id="KW-1185">Reference proteome</keyword>
<evidence type="ECO:0000256" key="1">
    <source>
        <dbReference type="SAM" id="MobiDB-lite"/>
    </source>
</evidence>
<sequence>MSSSPEAHRPPPHFSVYSVRSAPTDVELHQRPRLVQPSQHLRTSNACLGCPNSILPSRTSIASAPQSPNQPLDPPPIPAAAMLTLIDADVVIVAPLASPSISTFDGCSSAFEAAAHL</sequence>
<protein>
    <submittedName>
        <fullName evidence="2">Uncharacterized protein</fullName>
    </submittedName>
</protein>
<gene>
    <name evidence="2" type="ORF">D9611_010657</name>
</gene>
<proteinExistence type="predicted"/>
<accession>A0A8H5F1J1</accession>
<comment type="caution">
    <text evidence="2">The sequence shown here is derived from an EMBL/GenBank/DDBJ whole genome shotgun (WGS) entry which is preliminary data.</text>
</comment>